<dbReference type="PROSITE" id="PS50891">
    <property type="entry name" value="LOB"/>
    <property type="match status" value="1"/>
</dbReference>
<sequence length="319" mass="35792">MASSNSPCSACKFLRRKCSRECVFAPHFPPDQPNKFSCVHKAFGASNVAKLLSELPLNQREDAVTSLVYEAETRIQDPVYGCVGLISLQQQRLKQIQRDTDVARRELATYIGPEAMFPILQPQQPHFMPQSQQPQFVPETLQTVFMPQTQETHFTPQTHQTQFIPQTQKFMPETQQQHHDPSMMVIPTAQLYHLQQQQQFFEFQQPEAVAGEQHSEMLRAYGEGGSSSSHQHHQNQPQAHVLRFNDGFDSVPTGSVTSTGFNQLTPSSTTVTGVSHSLALGGGTYDIEARLFMPTQSSQQRPLQTQETQTSSESDEEGS</sequence>
<feature type="region of interest" description="Disordered" evidence="2">
    <location>
        <begin position="294"/>
        <end position="319"/>
    </location>
</feature>
<dbReference type="InterPro" id="IPR004883">
    <property type="entry name" value="LOB"/>
</dbReference>
<dbReference type="Pfam" id="PF03195">
    <property type="entry name" value="LOB"/>
    <property type="match status" value="1"/>
</dbReference>
<dbReference type="PANTHER" id="PTHR31301:SF148">
    <property type="entry name" value="LOB DOMAIN-CONTAINING PROTEIN"/>
    <property type="match status" value="1"/>
</dbReference>
<organism evidence="4">
    <name type="scientific">Brassica cretica</name>
    <name type="common">Mustard</name>
    <dbReference type="NCBI Taxonomy" id="69181"/>
    <lineage>
        <taxon>Eukaryota</taxon>
        <taxon>Viridiplantae</taxon>
        <taxon>Streptophyta</taxon>
        <taxon>Embryophyta</taxon>
        <taxon>Tracheophyta</taxon>
        <taxon>Spermatophyta</taxon>
        <taxon>Magnoliopsida</taxon>
        <taxon>eudicotyledons</taxon>
        <taxon>Gunneridae</taxon>
        <taxon>Pentapetalae</taxon>
        <taxon>rosids</taxon>
        <taxon>malvids</taxon>
        <taxon>Brassicales</taxon>
        <taxon>Brassicaceae</taxon>
        <taxon>Brassiceae</taxon>
        <taxon>Brassica</taxon>
    </lineage>
</organism>
<evidence type="ECO:0000256" key="2">
    <source>
        <dbReference type="SAM" id="MobiDB-lite"/>
    </source>
</evidence>
<protein>
    <recommendedName>
        <fullName evidence="3">LOB domain-containing protein</fullName>
    </recommendedName>
</protein>
<gene>
    <name evidence="4" type="ORF">F2Q70_00000740</name>
</gene>
<accession>A0A8S9IUY4</accession>
<dbReference type="PANTHER" id="PTHR31301">
    <property type="entry name" value="LOB DOMAIN-CONTAINING PROTEIN 4-RELATED"/>
    <property type="match status" value="1"/>
</dbReference>
<dbReference type="AlphaFoldDB" id="A0A8S9IUY4"/>
<name>A0A8S9IUY4_BRACR</name>
<dbReference type="EMBL" id="QGKY02001015">
    <property type="protein sequence ID" value="KAF2572647.1"/>
    <property type="molecule type" value="Genomic_DNA"/>
</dbReference>
<comment type="caution">
    <text evidence="4">The sequence shown here is derived from an EMBL/GenBank/DDBJ whole genome shotgun (WGS) entry which is preliminary data.</text>
</comment>
<reference evidence="4" key="1">
    <citation type="submission" date="2019-12" db="EMBL/GenBank/DDBJ databases">
        <title>Genome sequencing and annotation of Brassica cretica.</title>
        <authorList>
            <person name="Studholme D.J."/>
            <person name="Sarris P.F."/>
        </authorList>
    </citation>
    <scope>NUCLEOTIDE SEQUENCE</scope>
    <source>
        <strain evidence="4">PFS-102/07</strain>
        <tissue evidence="4">Leaf</tissue>
    </source>
</reference>
<comment type="similarity">
    <text evidence="1">Belongs to the LOB domain-containing protein family.</text>
</comment>
<feature type="domain" description="LOB" evidence="3">
    <location>
        <begin position="6"/>
        <end position="107"/>
    </location>
</feature>
<feature type="compositionally biased region" description="Polar residues" evidence="2">
    <location>
        <begin position="294"/>
        <end position="303"/>
    </location>
</feature>
<evidence type="ECO:0000259" key="3">
    <source>
        <dbReference type="PROSITE" id="PS50891"/>
    </source>
</evidence>
<evidence type="ECO:0000313" key="4">
    <source>
        <dbReference type="EMBL" id="KAF2572647.1"/>
    </source>
</evidence>
<evidence type="ECO:0000256" key="1">
    <source>
        <dbReference type="ARBA" id="ARBA00005474"/>
    </source>
</evidence>
<proteinExistence type="inferred from homology"/>